<organism evidence="1 2">
    <name type="scientific">Tulasnella calospora MUT 4182</name>
    <dbReference type="NCBI Taxonomy" id="1051891"/>
    <lineage>
        <taxon>Eukaryota</taxon>
        <taxon>Fungi</taxon>
        <taxon>Dikarya</taxon>
        <taxon>Basidiomycota</taxon>
        <taxon>Agaricomycotina</taxon>
        <taxon>Agaricomycetes</taxon>
        <taxon>Cantharellales</taxon>
        <taxon>Tulasnellaceae</taxon>
        <taxon>Tulasnella</taxon>
    </lineage>
</organism>
<dbReference type="SUPFAM" id="SSF52047">
    <property type="entry name" value="RNI-like"/>
    <property type="match status" value="1"/>
</dbReference>
<dbReference type="InterPro" id="IPR032675">
    <property type="entry name" value="LRR_dom_sf"/>
</dbReference>
<name>A0A0C3QT96_9AGAM</name>
<dbReference type="Gene3D" id="3.80.10.10">
    <property type="entry name" value="Ribonuclease Inhibitor"/>
    <property type="match status" value="1"/>
</dbReference>
<dbReference type="AlphaFoldDB" id="A0A0C3QT96"/>
<dbReference type="EMBL" id="KN822955">
    <property type="protein sequence ID" value="KIO32346.1"/>
    <property type="molecule type" value="Genomic_DNA"/>
</dbReference>
<evidence type="ECO:0008006" key="3">
    <source>
        <dbReference type="Google" id="ProtNLM"/>
    </source>
</evidence>
<evidence type="ECO:0000313" key="1">
    <source>
        <dbReference type="EMBL" id="KIO32346.1"/>
    </source>
</evidence>
<gene>
    <name evidence="1" type="ORF">M407DRAFT_4538</name>
</gene>
<evidence type="ECO:0000313" key="2">
    <source>
        <dbReference type="Proteomes" id="UP000054248"/>
    </source>
</evidence>
<dbReference type="HOGENOM" id="CLU_021164_5_1_1"/>
<proteinExistence type="predicted"/>
<dbReference type="OrthoDB" id="2447803at2759"/>
<keyword evidence="2" id="KW-1185">Reference proteome</keyword>
<dbReference type="STRING" id="1051891.A0A0C3QT96"/>
<reference evidence="2" key="2">
    <citation type="submission" date="2015-01" db="EMBL/GenBank/DDBJ databases">
        <title>Evolutionary Origins and Diversification of the Mycorrhizal Mutualists.</title>
        <authorList>
            <consortium name="DOE Joint Genome Institute"/>
            <consortium name="Mycorrhizal Genomics Consortium"/>
            <person name="Kohler A."/>
            <person name="Kuo A."/>
            <person name="Nagy L.G."/>
            <person name="Floudas D."/>
            <person name="Copeland A."/>
            <person name="Barry K.W."/>
            <person name="Cichocki N."/>
            <person name="Veneault-Fourrey C."/>
            <person name="LaButti K."/>
            <person name="Lindquist E.A."/>
            <person name="Lipzen A."/>
            <person name="Lundell T."/>
            <person name="Morin E."/>
            <person name="Murat C."/>
            <person name="Riley R."/>
            <person name="Ohm R."/>
            <person name="Sun H."/>
            <person name="Tunlid A."/>
            <person name="Henrissat B."/>
            <person name="Grigoriev I.V."/>
            <person name="Hibbett D.S."/>
            <person name="Martin F."/>
        </authorList>
    </citation>
    <scope>NUCLEOTIDE SEQUENCE [LARGE SCALE GENOMIC DNA]</scope>
    <source>
        <strain evidence="2">MUT 4182</strain>
    </source>
</reference>
<reference evidence="1 2" key="1">
    <citation type="submission" date="2014-04" db="EMBL/GenBank/DDBJ databases">
        <authorList>
            <consortium name="DOE Joint Genome Institute"/>
            <person name="Kuo A."/>
            <person name="Girlanda M."/>
            <person name="Perotto S."/>
            <person name="Kohler A."/>
            <person name="Nagy L.G."/>
            <person name="Floudas D."/>
            <person name="Copeland A."/>
            <person name="Barry K.W."/>
            <person name="Cichocki N."/>
            <person name="Veneault-Fourrey C."/>
            <person name="LaButti K."/>
            <person name="Lindquist E.A."/>
            <person name="Lipzen A."/>
            <person name="Lundell T."/>
            <person name="Morin E."/>
            <person name="Murat C."/>
            <person name="Sun H."/>
            <person name="Tunlid A."/>
            <person name="Henrissat B."/>
            <person name="Grigoriev I.V."/>
            <person name="Hibbett D.S."/>
            <person name="Martin F."/>
            <person name="Nordberg H.P."/>
            <person name="Cantor M.N."/>
            <person name="Hua S.X."/>
        </authorList>
    </citation>
    <scope>NUCLEOTIDE SEQUENCE [LARGE SCALE GENOMIC DNA]</scope>
    <source>
        <strain evidence="1 2">MUT 4182</strain>
    </source>
</reference>
<accession>A0A0C3QT96</accession>
<protein>
    <recommendedName>
        <fullName evidence="3">F-box domain-containing protein</fullName>
    </recommendedName>
</protein>
<sequence length="542" mass="59816">MSPPPVPSLTGFAPGRVEEVLAYANVSCPLALKEILRLIFQFTERASLLAAATVSQLWSTIALNTLLRALPSIFPLLKLLAPQTWFLDATNYHESLLLSLARADWGRFRQYALRIRSVDVDYAEKADLPLDAAALVQTFHGTSPLLPNVKTITWRFINNRDCTSILPFLGPQLESLELRMAKLVDHSEQSLLMQSLLHRTPNLSVLRVASFALAHQMSSSLASFISSLPKLVRLKLPAFFLTKEVVTTIAKLPVLTQLDYSDWKQTVETYHESGMCFEFSPGLFSHLDDLAFASFPTQMAKVLQAADHVGLLRSINLDCPAYYSEREIRTVFANLASGARRLGSVQLLCSPVFDVAESSSTDSLSIDTIRPLFSCIGLGRFHLTAPHFAPLQNEDVLEMGASWPEMHSLSLCPSPLTKRNLGAPFDILSTFAKCFPNLQKLRLFFGSEVSEFDGDLHPAYQLTKLVTVGVGLSPVPRGRAQDIGFLLASLCQNPPSIESGPTGYHRGNSNTKEEMMAVIAACSEARSAMKLAFRIKSFAVRK</sequence>
<dbReference type="Proteomes" id="UP000054248">
    <property type="component" value="Unassembled WGS sequence"/>
</dbReference>